<gene>
    <name evidence="2" type="ORF">BGZ80_000903</name>
</gene>
<dbReference type="PROSITE" id="PS51257">
    <property type="entry name" value="PROKAR_LIPOPROTEIN"/>
    <property type="match status" value="1"/>
</dbReference>
<dbReference type="EMBL" id="JAAAID010000012">
    <property type="protein sequence ID" value="KAG0024602.1"/>
    <property type="molecule type" value="Genomic_DNA"/>
</dbReference>
<keyword evidence="1" id="KW-0732">Signal</keyword>
<comment type="caution">
    <text evidence="2">The sequence shown here is derived from an EMBL/GenBank/DDBJ whole genome shotgun (WGS) entry which is preliminary data.</text>
</comment>
<name>A0A9P6N4A9_9FUNG</name>
<feature type="signal peptide" evidence="1">
    <location>
        <begin position="1"/>
        <end position="26"/>
    </location>
</feature>
<evidence type="ECO:0000313" key="3">
    <source>
        <dbReference type="Proteomes" id="UP000703661"/>
    </source>
</evidence>
<sequence length="589" mass="64286">MTMIQPRHVGVFMCIWLACLAVLAQSTSPELEEFQPGVPMKSIPVHRLPRSYAGRKRTLTKFQPKNSIQLRFIEAEKYEYYGSCHHVDMLVELKTDDGNHTVQSLNPFAFQNAVKSFSCSGSPAQINIQLSPEYAQQARRWSMPSTRVFGIVIPHDHVDLKNNPACFSDLSASAKKYTQEHPMETVVKMVKNPQFLDTKNPNTLSLTVVKTDIWSNMNRAQSVQIYHKPIEDMISEVFKKRSTAEQDGPMWDFEHSLSAATENVNSKTTADDVNNVNTDLDQSTVKGYAQASMAWKQTCIKNIFTGKMNCLNWGITQSKISGMTQVNHQAKVSVKANSGNIQTRSVNVENKNKTQPLLTLTKVNFTTPSFNLMAPIPLLGFTVPGVFDMGANVGLGGSVSLDVLVQATKDLLVNTGSSTSCPWVIEWDGSFLDLPTIQFGTCTLPGTPKFASDSSSILRRSDSESILYFGPDPESMPEGKTVSLSARSTGSRETAFVSIGMTVSPSLGMGLKVFGFTALSAGISAPISLGINSNWDTDKTTTCPANHVELNSDGSASLQINGGFFGFSKSIPIVQGPTLTTPSTCVPHP</sequence>
<organism evidence="2 3">
    <name type="scientific">Entomortierella chlamydospora</name>
    <dbReference type="NCBI Taxonomy" id="101097"/>
    <lineage>
        <taxon>Eukaryota</taxon>
        <taxon>Fungi</taxon>
        <taxon>Fungi incertae sedis</taxon>
        <taxon>Mucoromycota</taxon>
        <taxon>Mortierellomycotina</taxon>
        <taxon>Mortierellomycetes</taxon>
        <taxon>Mortierellales</taxon>
        <taxon>Mortierellaceae</taxon>
        <taxon>Entomortierella</taxon>
    </lineage>
</organism>
<dbReference type="AlphaFoldDB" id="A0A9P6N4A9"/>
<protein>
    <submittedName>
        <fullName evidence="2">Uncharacterized protein</fullName>
    </submittedName>
</protein>
<proteinExistence type="predicted"/>
<reference evidence="2" key="1">
    <citation type="journal article" date="2020" name="Fungal Divers.">
        <title>Resolving the Mortierellaceae phylogeny through synthesis of multi-gene phylogenetics and phylogenomics.</title>
        <authorList>
            <person name="Vandepol N."/>
            <person name="Liber J."/>
            <person name="Desiro A."/>
            <person name="Na H."/>
            <person name="Kennedy M."/>
            <person name="Barry K."/>
            <person name="Grigoriev I.V."/>
            <person name="Miller A.N."/>
            <person name="O'Donnell K."/>
            <person name="Stajich J.E."/>
            <person name="Bonito G."/>
        </authorList>
    </citation>
    <scope>NUCLEOTIDE SEQUENCE</scope>
    <source>
        <strain evidence="2">NRRL 2769</strain>
    </source>
</reference>
<evidence type="ECO:0000313" key="2">
    <source>
        <dbReference type="EMBL" id="KAG0024602.1"/>
    </source>
</evidence>
<dbReference type="OrthoDB" id="2323998at2759"/>
<feature type="chain" id="PRO_5040409173" evidence="1">
    <location>
        <begin position="27"/>
        <end position="589"/>
    </location>
</feature>
<keyword evidence="3" id="KW-1185">Reference proteome</keyword>
<dbReference type="Proteomes" id="UP000703661">
    <property type="component" value="Unassembled WGS sequence"/>
</dbReference>
<accession>A0A9P6N4A9</accession>
<evidence type="ECO:0000256" key="1">
    <source>
        <dbReference type="SAM" id="SignalP"/>
    </source>
</evidence>